<keyword evidence="2" id="KW-0472">Membrane</keyword>
<feature type="region of interest" description="Disordered" evidence="1">
    <location>
        <begin position="54"/>
        <end position="134"/>
    </location>
</feature>
<dbReference type="Proteomes" id="UP001165090">
    <property type="component" value="Unassembled WGS sequence"/>
</dbReference>
<dbReference type="EMBL" id="BSDZ01000116">
    <property type="protein sequence ID" value="GLI71565.1"/>
    <property type="molecule type" value="Genomic_DNA"/>
</dbReference>
<feature type="transmembrane region" description="Helical" evidence="2">
    <location>
        <begin position="26"/>
        <end position="45"/>
    </location>
</feature>
<organism evidence="3 4">
    <name type="scientific">Volvox africanus</name>
    <dbReference type="NCBI Taxonomy" id="51714"/>
    <lineage>
        <taxon>Eukaryota</taxon>
        <taxon>Viridiplantae</taxon>
        <taxon>Chlorophyta</taxon>
        <taxon>core chlorophytes</taxon>
        <taxon>Chlorophyceae</taxon>
        <taxon>CS clade</taxon>
        <taxon>Chlamydomonadales</taxon>
        <taxon>Volvocaceae</taxon>
        <taxon>Volvox</taxon>
    </lineage>
</organism>
<gene>
    <name evidence="3" type="ORF">VaNZ11_016820</name>
</gene>
<keyword evidence="4" id="KW-1185">Reference proteome</keyword>
<keyword evidence="2" id="KW-0812">Transmembrane</keyword>
<proteinExistence type="predicted"/>
<evidence type="ECO:0000256" key="2">
    <source>
        <dbReference type="SAM" id="Phobius"/>
    </source>
</evidence>
<accession>A0ABQ5SNJ6</accession>
<evidence type="ECO:0000313" key="4">
    <source>
        <dbReference type="Proteomes" id="UP001165090"/>
    </source>
</evidence>
<reference evidence="3 4" key="1">
    <citation type="journal article" date="2023" name="IScience">
        <title>Expanded male sex-determining region conserved during the evolution of homothallism in the green alga Volvox.</title>
        <authorList>
            <person name="Yamamoto K."/>
            <person name="Matsuzaki R."/>
            <person name="Mahakham W."/>
            <person name="Heman W."/>
            <person name="Sekimoto H."/>
            <person name="Kawachi M."/>
            <person name="Minakuchi Y."/>
            <person name="Toyoda A."/>
            <person name="Nozaki H."/>
        </authorList>
    </citation>
    <scope>NUCLEOTIDE SEQUENCE [LARGE SCALE GENOMIC DNA]</scope>
    <source>
        <strain evidence="3 4">NIES-4468</strain>
    </source>
</reference>
<comment type="caution">
    <text evidence="3">The sequence shown here is derived from an EMBL/GenBank/DDBJ whole genome shotgun (WGS) entry which is preliminary data.</text>
</comment>
<name>A0ABQ5SNJ6_9CHLO</name>
<feature type="compositionally biased region" description="Low complexity" evidence="1">
    <location>
        <begin position="65"/>
        <end position="77"/>
    </location>
</feature>
<feature type="region of interest" description="Disordered" evidence="1">
    <location>
        <begin position="1"/>
        <end position="23"/>
    </location>
</feature>
<evidence type="ECO:0000313" key="3">
    <source>
        <dbReference type="EMBL" id="GLI71565.1"/>
    </source>
</evidence>
<sequence length="184" mass="20189">MDNDKEDPVALPTQNIKARDSQESPVAILAIALTSGIGYISWKLWKLWQGKEKCYRDSSPTGQESAVKSKSHGSSSAFNKQPKSAVSTSGRPASSNSTRRLSRQDLKPTSQKQLRKQAKKAAREQAVQDAESGAVAAAIAKRAKELGLGNQPTEPQTQYYVDYEGISQGYDRVVAWQQTGKKQY</sequence>
<evidence type="ECO:0000256" key="1">
    <source>
        <dbReference type="SAM" id="MobiDB-lite"/>
    </source>
</evidence>
<keyword evidence="2" id="KW-1133">Transmembrane helix</keyword>
<protein>
    <submittedName>
        <fullName evidence="3">Uncharacterized protein</fullName>
    </submittedName>
</protein>
<feature type="compositionally biased region" description="Polar residues" evidence="1">
    <location>
        <begin position="78"/>
        <end position="99"/>
    </location>
</feature>